<accession>C8ZH81</accession>
<organism evidence="2 3">
    <name type="scientific">Saccharomyces cerevisiae (strain Lalvin EC1118 / Prise de mousse)</name>
    <name type="common">Baker's yeast</name>
    <dbReference type="NCBI Taxonomy" id="643680"/>
    <lineage>
        <taxon>Eukaryota</taxon>
        <taxon>Fungi</taxon>
        <taxon>Dikarya</taxon>
        <taxon>Ascomycota</taxon>
        <taxon>Saccharomycotina</taxon>
        <taxon>Saccharomycetes</taxon>
        <taxon>Saccharomycetales</taxon>
        <taxon>Saccharomycetaceae</taxon>
        <taxon>Saccharomyces</taxon>
    </lineage>
</organism>
<proteinExistence type="predicted"/>
<evidence type="ECO:0000313" key="2">
    <source>
        <dbReference type="EMBL" id="CAY86610.1"/>
    </source>
</evidence>
<name>C8ZH81_YEAS8</name>
<gene>
    <name evidence="2" type="ORF">EC1118_1O4_5721g</name>
</gene>
<keyword evidence="1" id="KW-0472">Membrane</keyword>
<keyword evidence="1" id="KW-1133">Transmembrane helix</keyword>
<feature type="transmembrane region" description="Helical" evidence="1">
    <location>
        <begin position="35"/>
        <end position="61"/>
    </location>
</feature>
<dbReference type="EMBL" id="FN394216">
    <property type="protein sequence ID" value="CAY86610.1"/>
    <property type="molecule type" value="Genomic_DNA"/>
</dbReference>
<dbReference type="HOGENOM" id="CLU_2777369_0_0_1"/>
<dbReference type="Proteomes" id="UP000000286">
    <property type="component" value="Chromosome XV"/>
</dbReference>
<keyword evidence="1" id="KW-0812">Transmembrane</keyword>
<reference evidence="2 3" key="1">
    <citation type="journal article" date="2009" name="Proc. Natl. Acad. Sci. U.S.A.">
        <title>Eukaryote-to-eukaryote gene transfer events revealed by the genome sequence of the wine yeast Saccharomyces cerevisiae EC1118.</title>
        <authorList>
            <person name="Novo M."/>
            <person name="Bigey F."/>
            <person name="Beyne E."/>
            <person name="Galeote V."/>
            <person name="Gavory F."/>
            <person name="Mallet S."/>
            <person name="Cambot B."/>
            <person name="Legras J.L."/>
            <person name="Wincker P."/>
            <person name="Casaregola S."/>
            <person name="Dequin S."/>
        </authorList>
    </citation>
    <scope>NUCLEOTIDE SEQUENCE [LARGE SCALE GENOMIC DNA]</scope>
    <source>
        <strain evidence="3">Lalvin EC1118 / Prise de mousse</strain>
    </source>
</reference>
<dbReference type="SMR" id="C8ZH81"/>
<dbReference type="AlphaFoldDB" id="C8ZH81"/>
<evidence type="ECO:0000313" key="3">
    <source>
        <dbReference type="Proteomes" id="UP000000286"/>
    </source>
</evidence>
<protein>
    <submittedName>
        <fullName evidence="2">EC1118_1O4_5721p</fullName>
    </submittedName>
</protein>
<sequence length="69" mass="8600">MFRYHVKFIEPAMIYKILANEKMQIIWVLNSYFEFYLLFCPRFLMLTLFLIGATYFCFLIWRKKVSRNK</sequence>
<evidence type="ECO:0000256" key="1">
    <source>
        <dbReference type="SAM" id="Phobius"/>
    </source>
</evidence>